<sequence>MNDAYGHLLRDSDLRLLAAGGDRAVGLDRLRRSPELVEALLERRELFDSLFGSPERDPLLVASPFLVFSVLVGRVASDLEHSSYVQEWLGPGRSLPVFDVGSLREFLAARQRRAFLAGVLTSFIRVASGSTWERTARGWRRRRYSDLDPLRLAKLLEAVAPGQRPAVARRLGDLALFLSGVFPEHAARHPLQPREVDLIQRLLGGPGPGEVIRSGAPERGLWLLEWLGRRAYGVSAEWSPAGAPELLEVAEAFGRARRVLNLVTARYLYPSRERWFPAGQG</sequence>
<protein>
    <submittedName>
        <fullName evidence="1">Uncharacterized protein</fullName>
    </submittedName>
</protein>
<evidence type="ECO:0000313" key="2">
    <source>
        <dbReference type="Proteomes" id="UP000612893"/>
    </source>
</evidence>
<name>A0A934K4K6_9BACT</name>
<gene>
    <name evidence="1" type="ORF">JF922_17810</name>
</gene>
<keyword evidence="2" id="KW-1185">Reference proteome</keyword>
<proteinExistence type="predicted"/>
<dbReference type="EMBL" id="JAEKNR010000177">
    <property type="protein sequence ID" value="MBJ7599919.1"/>
    <property type="molecule type" value="Genomic_DNA"/>
</dbReference>
<dbReference type="Proteomes" id="UP000612893">
    <property type="component" value="Unassembled WGS sequence"/>
</dbReference>
<comment type="caution">
    <text evidence="1">The sequence shown here is derived from an EMBL/GenBank/DDBJ whole genome shotgun (WGS) entry which is preliminary data.</text>
</comment>
<accession>A0A934K4K6</accession>
<reference evidence="1" key="1">
    <citation type="submission" date="2020-10" db="EMBL/GenBank/DDBJ databases">
        <title>Ca. Dormibacterota MAGs.</title>
        <authorList>
            <person name="Montgomery K."/>
        </authorList>
    </citation>
    <scope>NUCLEOTIDE SEQUENCE [LARGE SCALE GENOMIC DNA]</scope>
    <source>
        <strain evidence="1">SC8812_S17_10</strain>
    </source>
</reference>
<organism evidence="1 2">
    <name type="scientific">Candidatus Nephthysia bennettiae</name>
    <dbReference type="NCBI Taxonomy" id="3127016"/>
    <lineage>
        <taxon>Bacteria</taxon>
        <taxon>Bacillati</taxon>
        <taxon>Candidatus Dormiibacterota</taxon>
        <taxon>Candidatus Dormibacteria</taxon>
        <taxon>Candidatus Dormibacterales</taxon>
        <taxon>Candidatus Dormibacteraceae</taxon>
        <taxon>Candidatus Nephthysia</taxon>
    </lineage>
</organism>
<evidence type="ECO:0000313" key="1">
    <source>
        <dbReference type="EMBL" id="MBJ7599919.1"/>
    </source>
</evidence>
<dbReference type="RefSeq" id="WP_338203571.1">
    <property type="nucleotide sequence ID" value="NZ_JAEKNR010000177.1"/>
</dbReference>
<dbReference type="AlphaFoldDB" id="A0A934K4K6"/>